<keyword evidence="1" id="KW-0732">Signal</keyword>
<organism evidence="2 3">
    <name type="scientific">Lasallia pustulata</name>
    <dbReference type="NCBI Taxonomy" id="136370"/>
    <lineage>
        <taxon>Eukaryota</taxon>
        <taxon>Fungi</taxon>
        <taxon>Dikarya</taxon>
        <taxon>Ascomycota</taxon>
        <taxon>Pezizomycotina</taxon>
        <taxon>Lecanoromycetes</taxon>
        <taxon>OSLEUM clade</taxon>
        <taxon>Umbilicariomycetidae</taxon>
        <taxon>Umbilicariales</taxon>
        <taxon>Umbilicariaceae</taxon>
        <taxon>Lasallia</taxon>
    </lineage>
</organism>
<accession>A0A5M8PEI7</accession>
<protein>
    <submittedName>
        <fullName evidence="2">Uncharacterized protein</fullName>
    </submittedName>
</protein>
<name>A0A5M8PEI7_9LECA</name>
<evidence type="ECO:0000313" key="2">
    <source>
        <dbReference type="EMBL" id="KAA6407122.1"/>
    </source>
</evidence>
<reference evidence="2 3" key="1">
    <citation type="submission" date="2019-09" db="EMBL/GenBank/DDBJ databases">
        <title>The hologenome of the rock-dwelling lichen Lasallia pustulata.</title>
        <authorList>
            <person name="Greshake Tzovaras B."/>
            <person name="Segers F."/>
            <person name="Bicker A."/>
            <person name="Dal Grande F."/>
            <person name="Otte J."/>
            <person name="Hankeln T."/>
            <person name="Schmitt I."/>
            <person name="Ebersberger I."/>
        </authorList>
    </citation>
    <scope>NUCLEOTIDE SEQUENCE [LARGE SCALE GENOMIC DNA]</scope>
    <source>
        <strain evidence="2">A1-1</strain>
    </source>
</reference>
<gene>
    <name evidence="2" type="ORF">FRX48_09188</name>
</gene>
<feature type="chain" id="PRO_5024330444" evidence="1">
    <location>
        <begin position="24"/>
        <end position="174"/>
    </location>
</feature>
<comment type="caution">
    <text evidence="2">The sequence shown here is derived from an EMBL/GenBank/DDBJ whole genome shotgun (WGS) entry which is preliminary data.</text>
</comment>
<evidence type="ECO:0000256" key="1">
    <source>
        <dbReference type="SAM" id="SignalP"/>
    </source>
</evidence>
<dbReference type="AlphaFoldDB" id="A0A5M8PEI7"/>
<proteinExistence type="predicted"/>
<dbReference type="OrthoDB" id="5380376at2759"/>
<dbReference type="EMBL" id="VXIT01000020">
    <property type="protein sequence ID" value="KAA6407122.1"/>
    <property type="molecule type" value="Genomic_DNA"/>
</dbReference>
<evidence type="ECO:0000313" key="3">
    <source>
        <dbReference type="Proteomes" id="UP000324767"/>
    </source>
</evidence>
<dbReference type="Proteomes" id="UP000324767">
    <property type="component" value="Unassembled WGS sequence"/>
</dbReference>
<sequence length="174" mass="19058">MFVLLPPVLAALALQFLAHPTLTSSSILPRAQYCSNAPNVVAGSTFTHRLLLPRGNPIRQYWCAPNSRTYIVFSRVVPVGGSVIFRLLVNFNAHLDRVLPGRENRLLPGGGFSWGEDQLYSVQISNANNHQCTFGVMRSAVAALTDFMTTENTYGTMSFEIWDGENEVGLGVVG</sequence>
<feature type="signal peptide" evidence="1">
    <location>
        <begin position="1"/>
        <end position="23"/>
    </location>
</feature>